<protein>
    <submittedName>
        <fullName evidence="1">Uncharacterized protein</fullName>
    </submittedName>
</protein>
<dbReference type="Proteomes" id="UP000283426">
    <property type="component" value="Unassembled WGS sequence"/>
</dbReference>
<dbReference type="AlphaFoldDB" id="A0A412WPV1"/>
<comment type="caution">
    <text evidence="1">The sequence shown here is derived from an EMBL/GenBank/DDBJ whole genome shotgun (WGS) entry which is preliminary data.</text>
</comment>
<dbReference type="Gene3D" id="3.40.50.300">
    <property type="entry name" value="P-loop containing nucleotide triphosphate hydrolases"/>
    <property type="match status" value="1"/>
</dbReference>
<reference evidence="1 2" key="1">
    <citation type="submission" date="2018-08" db="EMBL/GenBank/DDBJ databases">
        <title>A genome reference for cultivated species of the human gut microbiota.</title>
        <authorList>
            <person name="Zou Y."/>
            <person name="Xue W."/>
            <person name="Luo G."/>
        </authorList>
    </citation>
    <scope>NUCLEOTIDE SEQUENCE [LARGE SCALE GENOMIC DNA]</scope>
    <source>
        <strain evidence="1 2">AF14-6AC</strain>
    </source>
</reference>
<dbReference type="EMBL" id="QRYW01000006">
    <property type="protein sequence ID" value="RGV29268.1"/>
    <property type="molecule type" value="Genomic_DNA"/>
</dbReference>
<sequence length="220" mass="25391">MRQEWSKIVGQRKTSYPKLSLNYDQFKTIVVAHGTNILARRGEEILFSIDRNNENAIHELYKYLSGDKSFGGSLSKGILLNGKYGSGKTLLMRAVCSTYNYYIKQFGHVTSQEMRFVKSSQIVDSFRKEKNDTEITEYKFGPLIIDELGREQKEVNVYGTVIQPMSRVLQDRYDSGAPTFAIANFKLETLKSEEYYGKMVGDRLRQMFNEIELTGESRRK</sequence>
<evidence type="ECO:0000313" key="2">
    <source>
        <dbReference type="Proteomes" id="UP000283426"/>
    </source>
</evidence>
<proteinExistence type="predicted"/>
<evidence type="ECO:0000313" key="1">
    <source>
        <dbReference type="EMBL" id="RGV29268.1"/>
    </source>
</evidence>
<name>A0A412WPV1_9BACT</name>
<accession>A0A412WPV1</accession>
<dbReference type="SUPFAM" id="SSF52540">
    <property type="entry name" value="P-loop containing nucleoside triphosphate hydrolases"/>
    <property type="match status" value="1"/>
</dbReference>
<dbReference type="InterPro" id="IPR027417">
    <property type="entry name" value="P-loop_NTPase"/>
</dbReference>
<gene>
    <name evidence="1" type="ORF">DWW24_04095</name>
</gene>
<organism evidence="1 2">
    <name type="scientific">Odoribacter splanchnicus</name>
    <dbReference type="NCBI Taxonomy" id="28118"/>
    <lineage>
        <taxon>Bacteria</taxon>
        <taxon>Pseudomonadati</taxon>
        <taxon>Bacteroidota</taxon>
        <taxon>Bacteroidia</taxon>
        <taxon>Bacteroidales</taxon>
        <taxon>Odoribacteraceae</taxon>
        <taxon>Odoribacter</taxon>
    </lineage>
</organism>